<evidence type="ECO:0000313" key="1">
    <source>
        <dbReference type="EMBL" id="GAV09574.1"/>
    </source>
</evidence>
<gene>
    <name evidence="1" type="primary">RvY_19082-1</name>
    <name evidence="1" type="synonym">RvY_19082.1</name>
    <name evidence="1" type="ORF">RvY_19082</name>
</gene>
<accession>A0A1D1WBJ6</accession>
<reference evidence="1 2" key="1">
    <citation type="journal article" date="2016" name="Nat. Commun.">
        <title>Extremotolerant tardigrade genome and improved radiotolerance of human cultured cells by tardigrade-unique protein.</title>
        <authorList>
            <person name="Hashimoto T."/>
            <person name="Horikawa D.D."/>
            <person name="Saito Y."/>
            <person name="Kuwahara H."/>
            <person name="Kozuka-Hata H."/>
            <person name="Shin-I T."/>
            <person name="Minakuchi Y."/>
            <person name="Ohishi K."/>
            <person name="Motoyama A."/>
            <person name="Aizu T."/>
            <person name="Enomoto A."/>
            <person name="Kondo K."/>
            <person name="Tanaka S."/>
            <person name="Hara Y."/>
            <person name="Koshikawa S."/>
            <person name="Sagara H."/>
            <person name="Miura T."/>
            <person name="Yokobori S."/>
            <person name="Miyagawa K."/>
            <person name="Suzuki Y."/>
            <person name="Kubo T."/>
            <person name="Oyama M."/>
            <person name="Kohara Y."/>
            <person name="Fujiyama A."/>
            <person name="Arakawa K."/>
            <person name="Katayama T."/>
            <person name="Toyoda A."/>
            <person name="Kunieda T."/>
        </authorList>
    </citation>
    <scope>NUCLEOTIDE SEQUENCE [LARGE SCALE GENOMIC DNA]</scope>
    <source>
        <strain evidence="1 2">YOKOZUNA-1</strain>
    </source>
</reference>
<evidence type="ECO:0000313" key="2">
    <source>
        <dbReference type="Proteomes" id="UP000186922"/>
    </source>
</evidence>
<organism evidence="1 2">
    <name type="scientific">Ramazzottius varieornatus</name>
    <name type="common">Water bear</name>
    <name type="synonym">Tardigrade</name>
    <dbReference type="NCBI Taxonomy" id="947166"/>
    <lineage>
        <taxon>Eukaryota</taxon>
        <taxon>Metazoa</taxon>
        <taxon>Ecdysozoa</taxon>
        <taxon>Tardigrada</taxon>
        <taxon>Eutardigrada</taxon>
        <taxon>Parachela</taxon>
        <taxon>Hypsibioidea</taxon>
        <taxon>Ramazzottiidae</taxon>
        <taxon>Ramazzottius</taxon>
    </lineage>
</organism>
<sequence>PPCAYLAYGDGRDEYNKFLDLSKKPRIAKTPKSKLPVEHQLPEFVSPLIRELFEALMQRNVVLDSEGKTGKTAHSIHTRTKTFSLLWLSMY</sequence>
<dbReference type="AlphaFoldDB" id="A0A1D1WBJ6"/>
<feature type="non-terminal residue" evidence="1">
    <location>
        <position position="1"/>
    </location>
</feature>
<dbReference type="EMBL" id="BDGG01000024">
    <property type="protein sequence ID" value="GAV09574.1"/>
    <property type="molecule type" value="Genomic_DNA"/>
</dbReference>
<proteinExistence type="predicted"/>
<name>A0A1D1WBJ6_RAMVA</name>
<keyword evidence="2" id="KW-1185">Reference proteome</keyword>
<comment type="caution">
    <text evidence="1">The sequence shown here is derived from an EMBL/GenBank/DDBJ whole genome shotgun (WGS) entry which is preliminary data.</text>
</comment>
<dbReference type="Proteomes" id="UP000186922">
    <property type="component" value="Unassembled WGS sequence"/>
</dbReference>
<protein>
    <submittedName>
        <fullName evidence="1">Uncharacterized protein</fullName>
    </submittedName>
</protein>